<keyword evidence="2" id="KW-1185">Reference proteome</keyword>
<reference evidence="1 2" key="1">
    <citation type="submission" date="2020-08" db="EMBL/GenBank/DDBJ databases">
        <title>A Genomic Blueprint of the Chicken Gut Microbiome.</title>
        <authorList>
            <person name="Gilroy R."/>
            <person name="Ravi A."/>
            <person name="Getino M."/>
            <person name="Pursley I."/>
            <person name="Horton D.L."/>
            <person name="Alikhan N.-F."/>
            <person name="Baker D."/>
            <person name="Gharbi K."/>
            <person name="Hall N."/>
            <person name="Watson M."/>
            <person name="Adriaenssens E.M."/>
            <person name="Foster-Nyarko E."/>
            <person name="Jarju S."/>
            <person name="Secka A."/>
            <person name="Antonio M."/>
            <person name="Oren A."/>
            <person name="Chaudhuri R."/>
            <person name="La Ragione R.M."/>
            <person name="Hildebrand F."/>
            <person name="Pallen M.J."/>
        </authorList>
    </citation>
    <scope>NUCLEOTIDE SEQUENCE [LARGE SCALE GENOMIC DNA]</scope>
    <source>
        <strain evidence="1 2">Sa1BUA13</strain>
    </source>
</reference>
<organism evidence="1 2">
    <name type="scientific">Planococcus wigleyi</name>
    <dbReference type="NCBI Taxonomy" id="2762216"/>
    <lineage>
        <taxon>Bacteria</taxon>
        <taxon>Bacillati</taxon>
        <taxon>Bacillota</taxon>
        <taxon>Bacilli</taxon>
        <taxon>Bacillales</taxon>
        <taxon>Caryophanaceae</taxon>
        <taxon>Planococcus</taxon>
    </lineage>
</organism>
<sequence>MKKLVISNLSVTLWIRGGFGLNREKYIEANPGVSEVFAIKFGMDNEK</sequence>
<dbReference type="EMBL" id="JACSPU010000006">
    <property type="protein sequence ID" value="MBD8016370.1"/>
    <property type="molecule type" value="Genomic_DNA"/>
</dbReference>
<dbReference type="RefSeq" id="WP_191716552.1">
    <property type="nucleotide sequence ID" value="NZ_JACSPU010000006.1"/>
</dbReference>
<evidence type="ECO:0000313" key="1">
    <source>
        <dbReference type="EMBL" id="MBD8016370.1"/>
    </source>
</evidence>
<accession>A0ABR8WH93</accession>
<name>A0ABR8WH93_9BACL</name>
<proteinExistence type="predicted"/>
<dbReference type="Proteomes" id="UP000658980">
    <property type="component" value="Unassembled WGS sequence"/>
</dbReference>
<protein>
    <submittedName>
        <fullName evidence="1">Uncharacterized protein</fullName>
    </submittedName>
</protein>
<comment type="caution">
    <text evidence="1">The sequence shown here is derived from an EMBL/GenBank/DDBJ whole genome shotgun (WGS) entry which is preliminary data.</text>
</comment>
<gene>
    <name evidence="1" type="ORF">H9630_16205</name>
</gene>
<evidence type="ECO:0000313" key="2">
    <source>
        <dbReference type="Proteomes" id="UP000658980"/>
    </source>
</evidence>